<protein>
    <submittedName>
        <fullName evidence="4">Uncharacterized protein</fullName>
    </submittedName>
</protein>
<evidence type="ECO:0000256" key="3">
    <source>
        <dbReference type="SAM" id="SignalP"/>
    </source>
</evidence>
<dbReference type="STRING" id="1745343.A0A2J6PEA8"/>
<evidence type="ECO:0000256" key="2">
    <source>
        <dbReference type="ARBA" id="ARBA00023002"/>
    </source>
</evidence>
<comment type="similarity">
    <text evidence="1">Belongs to the short-chain dehydrogenases/reductases (SDR) family.</text>
</comment>
<name>A0A2J6PEA8_9HELO</name>
<dbReference type="Proteomes" id="UP000235672">
    <property type="component" value="Unassembled WGS sequence"/>
</dbReference>
<dbReference type="GO" id="GO:0019433">
    <property type="term" value="P:triglyceride catabolic process"/>
    <property type="evidence" value="ECO:0007669"/>
    <property type="project" value="TreeGrafter"/>
</dbReference>
<dbReference type="PANTHER" id="PTHR44169:SF6">
    <property type="entry name" value="NADPH-DEPENDENT 1-ACYLDIHYDROXYACETONE PHOSPHATE REDUCTASE"/>
    <property type="match status" value="1"/>
</dbReference>
<evidence type="ECO:0000256" key="1">
    <source>
        <dbReference type="ARBA" id="ARBA00006484"/>
    </source>
</evidence>
<dbReference type="OrthoDB" id="2102561at2759"/>
<gene>
    <name evidence="4" type="ORF">NA56DRAFT_486106</name>
</gene>
<feature type="signal peptide" evidence="3">
    <location>
        <begin position="1"/>
        <end position="18"/>
    </location>
</feature>
<proteinExistence type="inferred from homology"/>
<reference evidence="4 5" key="1">
    <citation type="submission" date="2016-05" db="EMBL/GenBank/DDBJ databases">
        <title>A degradative enzymes factory behind the ericoid mycorrhizal symbiosis.</title>
        <authorList>
            <consortium name="DOE Joint Genome Institute"/>
            <person name="Martino E."/>
            <person name="Morin E."/>
            <person name="Grelet G."/>
            <person name="Kuo A."/>
            <person name="Kohler A."/>
            <person name="Daghino S."/>
            <person name="Barry K."/>
            <person name="Choi C."/>
            <person name="Cichocki N."/>
            <person name="Clum A."/>
            <person name="Copeland A."/>
            <person name="Hainaut M."/>
            <person name="Haridas S."/>
            <person name="Labutti K."/>
            <person name="Lindquist E."/>
            <person name="Lipzen A."/>
            <person name="Khouja H.-R."/>
            <person name="Murat C."/>
            <person name="Ohm R."/>
            <person name="Olson A."/>
            <person name="Spatafora J."/>
            <person name="Veneault-Fourrey C."/>
            <person name="Henrissat B."/>
            <person name="Grigoriev I."/>
            <person name="Martin F."/>
            <person name="Perotto S."/>
        </authorList>
    </citation>
    <scope>NUCLEOTIDE SEQUENCE [LARGE SCALE GENOMIC DNA]</scope>
    <source>
        <strain evidence="4 5">UAMH 7357</strain>
    </source>
</reference>
<dbReference type="GO" id="GO:0004806">
    <property type="term" value="F:triacylglycerol lipase activity"/>
    <property type="evidence" value="ECO:0007669"/>
    <property type="project" value="TreeGrafter"/>
</dbReference>
<keyword evidence="5" id="KW-1185">Reference proteome</keyword>
<sequence>MRPLGVRVVFVLTAAVRTGMWSSRLELAEDSNYKYLEGKINKAWEGLAGDAMGPSVYARDVVAKVMKTKPPEEIWCGSGATTIWMIETLGIRWVYSIFFSRLFGLHVISPQMKKEV</sequence>
<dbReference type="GO" id="GO:0006654">
    <property type="term" value="P:phosphatidic acid biosynthetic process"/>
    <property type="evidence" value="ECO:0007669"/>
    <property type="project" value="TreeGrafter"/>
</dbReference>
<dbReference type="GO" id="GO:0005783">
    <property type="term" value="C:endoplasmic reticulum"/>
    <property type="evidence" value="ECO:0007669"/>
    <property type="project" value="TreeGrafter"/>
</dbReference>
<dbReference type="GO" id="GO:0000140">
    <property type="term" value="F:acylglycerone-phosphate reductase (NADP+) activity"/>
    <property type="evidence" value="ECO:0007669"/>
    <property type="project" value="TreeGrafter"/>
</dbReference>
<feature type="chain" id="PRO_5014370040" evidence="3">
    <location>
        <begin position="19"/>
        <end position="116"/>
    </location>
</feature>
<keyword evidence="2" id="KW-0560">Oxidoreductase</keyword>
<keyword evidence="3" id="KW-0732">Signal</keyword>
<accession>A0A2J6PEA8</accession>
<dbReference type="GO" id="GO:0005811">
    <property type="term" value="C:lipid droplet"/>
    <property type="evidence" value="ECO:0007669"/>
    <property type="project" value="TreeGrafter"/>
</dbReference>
<organism evidence="4 5">
    <name type="scientific">Hyaloscypha hepaticicola</name>
    <dbReference type="NCBI Taxonomy" id="2082293"/>
    <lineage>
        <taxon>Eukaryota</taxon>
        <taxon>Fungi</taxon>
        <taxon>Dikarya</taxon>
        <taxon>Ascomycota</taxon>
        <taxon>Pezizomycotina</taxon>
        <taxon>Leotiomycetes</taxon>
        <taxon>Helotiales</taxon>
        <taxon>Hyaloscyphaceae</taxon>
        <taxon>Hyaloscypha</taxon>
    </lineage>
</organism>
<dbReference type="EMBL" id="KZ613552">
    <property type="protein sequence ID" value="PMD12372.1"/>
    <property type="molecule type" value="Genomic_DNA"/>
</dbReference>
<evidence type="ECO:0000313" key="5">
    <source>
        <dbReference type="Proteomes" id="UP000235672"/>
    </source>
</evidence>
<dbReference type="PANTHER" id="PTHR44169">
    <property type="entry name" value="NADPH-DEPENDENT 1-ACYLDIHYDROXYACETONE PHOSPHATE REDUCTASE"/>
    <property type="match status" value="1"/>
</dbReference>
<dbReference type="AlphaFoldDB" id="A0A2J6PEA8"/>
<evidence type="ECO:0000313" key="4">
    <source>
        <dbReference type="EMBL" id="PMD12372.1"/>
    </source>
</evidence>